<sequence length="127" mass="14553">MVYYLYTSKITFAPLSSRKTNEVANEKKTDVPCVVTSPKSMYRLAKKLELNGLCDLAKAEIKSQISEDNIVEEVFSKFTSRHVEIREMELEFLFKHWDTMKSSAALRSMLLKQLPHTAVLVADIVTH</sequence>
<reference evidence="1 2" key="1">
    <citation type="submission" date="2014-06" db="EMBL/GenBank/DDBJ databases">
        <title>Evolutionary Origins and Diversification of the Mycorrhizal Mutualists.</title>
        <authorList>
            <consortium name="DOE Joint Genome Institute"/>
            <consortium name="Mycorrhizal Genomics Consortium"/>
            <person name="Kohler A."/>
            <person name="Kuo A."/>
            <person name="Nagy L.G."/>
            <person name="Floudas D."/>
            <person name="Copeland A."/>
            <person name="Barry K.W."/>
            <person name="Cichocki N."/>
            <person name="Veneault-Fourrey C."/>
            <person name="LaButti K."/>
            <person name="Lindquist E.A."/>
            <person name="Lipzen A."/>
            <person name="Lundell T."/>
            <person name="Morin E."/>
            <person name="Murat C."/>
            <person name="Riley R."/>
            <person name="Ohm R."/>
            <person name="Sun H."/>
            <person name="Tunlid A."/>
            <person name="Henrissat B."/>
            <person name="Grigoriev I.V."/>
            <person name="Hibbett D.S."/>
            <person name="Martin F."/>
        </authorList>
    </citation>
    <scope>NUCLEOTIDE SEQUENCE [LARGE SCALE GENOMIC DNA]</scope>
    <source>
        <strain evidence="1 2">FD-325 SS-3</strain>
    </source>
</reference>
<proteinExistence type="predicted"/>
<name>A0A0C9T6P4_PLICR</name>
<dbReference type="InterPro" id="IPR011333">
    <property type="entry name" value="SKP1/BTB/POZ_sf"/>
</dbReference>
<dbReference type="AlphaFoldDB" id="A0A0C9T6P4"/>
<evidence type="ECO:0000313" key="2">
    <source>
        <dbReference type="Proteomes" id="UP000053263"/>
    </source>
</evidence>
<accession>A0A0C9T6P4</accession>
<dbReference type="Gene3D" id="3.30.710.10">
    <property type="entry name" value="Potassium Channel Kv1.1, Chain A"/>
    <property type="match status" value="1"/>
</dbReference>
<organism evidence="1 2">
    <name type="scientific">Plicaturopsis crispa FD-325 SS-3</name>
    <dbReference type="NCBI Taxonomy" id="944288"/>
    <lineage>
        <taxon>Eukaryota</taxon>
        <taxon>Fungi</taxon>
        <taxon>Dikarya</taxon>
        <taxon>Basidiomycota</taxon>
        <taxon>Agaricomycotina</taxon>
        <taxon>Agaricomycetes</taxon>
        <taxon>Agaricomycetidae</taxon>
        <taxon>Amylocorticiales</taxon>
        <taxon>Amylocorticiaceae</taxon>
        <taxon>Plicatura</taxon>
        <taxon>Plicaturopsis crispa</taxon>
    </lineage>
</organism>
<evidence type="ECO:0000313" key="1">
    <source>
        <dbReference type="EMBL" id="KII83733.1"/>
    </source>
</evidence>
<dbReference type="HOGENOM" id="CLU_1971453_0_0_1"/>
<keyword evidence="2" id="KW-1185">Reference proteome</keyword>
<dbReference type="Proteomes" id="UP000053263">
    <property type="component" value="Unassembled WGS sequence"/>
</dbReference>
<dbReference type="EMBL" id="KN832574">
    <property type="protein sequence ID" value="KII83733.1"/>
    <property type="molecule type" value="Genomic_DNA"/>
</dbReference>
<protein>
    <recommendedName>
        <fullName evidence="3">BTB domain-containing protein</fullName>
    </recommendedName>
</protein>
<gene>
    <name evidence="1" type="ORF">PLICRDRAFT_439586</name>
</gene>
<evidence type="ECO:0008006" key="3">
    <source>
        <dbReference type="Google" id="ProtNLM"/>
    </source>
</evidence>
<dbReference type="OrthoDB" id="6359816at2759"/>